<feature type="domain" description="Alpha-amylase/branching enzyme C-terminal all beta" evidence="1">
    <location>
        <begin position="85"/>
        <end position="128"/>
    </location>
</feature>
<evidence type="ECO:0000313" key="2">
    <source>
        <dbReference type="EMBL" id="JAD83538.1"/>
    </source>
</evidence>
<dbReference type="InterPro" id="IPR013780">
    <property type="entry name" value="Glyco_hydro_b"/>
</dbReference>
<dbReference type="Gene3D" id="2.60.40.1180">
    <property type="entry name" value="Golgi alpha-mannosidase II"/>
    <property type="match status" value="1"/>
</dbReference>
<dbReference type="SUPFAM" id="SSF51445">
    <property type="entry name" value="(Trans)glycosidases"/>
    <property type="match status" value="1"/>
</dbReference>
<dbReference type="EMBL" id="GBRH01214357">
    <property type="protein sequence ID" value="JAD83538.1"/>
    <property type="molecule type" value="Transcribed_RNA"/>
</dbReference>
<dbReference type="SUPFAM" id="SSF51011">
    <property type="entry name" value="Glycosyl hydrolase domain"/>
    <property type="match status" value="1"/>
</dbReference>
<dbReference type="Gene3D" id="3.20.20.80">
    <property type="entry name" value="Glycosidases"/>
    <property type="match status" value="1"/>
</dbReference>
<dbReference type="GO" id="GO:0003844">
    <property type="term" value="F:1,4-alpha-glucan branching enzyme activity"/>
    <property type="evidence" value="ECO:0007669"/>
    <property type="project" value="TreeGrafter"/>
</dbReference>
<dbReference type="InterPro" id="IPR006048">
    <property type="entry name" value="A-amylase/branching_C"/>
</dbReference>
<dbReference type="AlphaFoldDB" id="A0A0A9DA32"/>
<dbReference type="GO" id="GO:0043169">
    <property type="term" value="F:cation binding"/>
    <property type="evidence" value="ECO:0007669"/>
    <property type="project" value="InterPro"/>
</dbReference>
<dbReference type="GO" id="GO:0005975">
    <property type="term" value="P:carbohydrate metabolic process"/>
    <property type="evidence" value="ECO:0007669"/>
    <property type="project" value="InterPro"/>
</dbReference>
<dbReference type="PANTHER" id="PTHR43651:SF4">
    <property type="entry name" value="1,4-ALPHA-GLUCAN-BRANCHING ENZYME 3, CHLOROPLASTIC_AMYLOPLASTIC"/>
    <property type="match status" value="1"/>
</dbReference>
<reference evidence="2" key="2">
    <citation type="journal article" date="2015" name="Data Brief">
        <title>Shoot transcriptome of the giant reed, Arundo donax.</title>
        <authorList>
            <person name="Barrero R.A."/>
            <person name="Guerrero F.D."/>
            <person name="Moolhuijzen P."/>
            <person name="Goolsby J.A."/>
            <person name="Tidwell J."/>
            <person name="Bellgard S.E."/>
            <person name="Bellgard M.I."/>
        </authorList>
    </citation>
    <scope>NUCLEOTIDE SEQUENCE</scope>
    <source>
        <tissue evidence="2">Shoot tissue taken approximately 20 cm above the soil surface</tissue>
    </source>
</reference>
<name>A0A0A9DA32_ARUDO</name>
<proteinExistence type="predicted"/>
<reference evidence="2" key="1">
    <citation type="submission" date="2014-09" db="EMBL/GenBank/DDBJ databases">
        <authorList>
            <person name="Magalhaes I.L.F."/>
            <person name="Oliveira U."/>
            <person name="Santos F.R."/>
            <person name="Vidigal T.H.D.A."/>
            <person name="Brescovit A.D."/>
            <person name="Santos A.J."/>
        </authorList>
    </citation>
    <scope>NUCLEOTIDE SEQUENCE</scope>
    <source>
        <tissue evidence="2">Shoot tissue taken approximately 20 cm above the soil surface</tissue>
    </source>
</reference>
<evidence type="ECO:0000259" key="1">
    <source>
        <dbReference type="Pfam" id="PF02806"/>
    </source>
</evidence>
<dbReference type="Pfam" id="PF02806">
    <property type="entry name" value="Alpha-amylase_C"/>
    <property type="match status" value="1"/>
</dbReference>
<protein>
    <submittedName>
        <fullName evidence="2">Sbe3</fullName>
    </submittedName>
</protein>
<dbReference type="InterPro" id="IPR017853">
    <property type="entry name" value="GH"/>
</dbReference>
<dbReference type="PANTHER" id="PTHR43651">
    <property type="entry name" value="1,4-ALPHA-GLUCAN-BRANCHING ENZYME"/>
    <property type="match status" value="1"/>
</dbReference>
<sequence length="133" mass="15421">MFQIIKLITFTMSEGTYLNFMGNEFAHPKRVEFPMSSNDYSFQLANRQWGLLDKGLHKHLFNFDKDVMSLDENERIISRGSPNIHHCDDTSMVISFTRGPFLFVFNFNPEFSHQLYHVGVDEAGEYQVTDASS</sequence>
<dbReference type="GO" id="GO:0005737">
    <property type="term" value="C:cytoplasm"/>
    <property type="evidence" value="ECO:0007669"/>
    <property type="project" value="TreeGrafter"/>
</dbReference>
<accession>A0A0A9DA32</accession>
<organism evidence="2">
    <name type="scientific">Arundo donax</name>
    <name type="common">Giant reed</name>
    <name type="synonym">Donax arundinaceus</name>
    <dbReference type="NCBI Taxonomy" id="35708"/>
    <lineage>
        <taxon>Eukaryota</taxon>
        <taxon>Viridiplantae</taxon>
        <taxon>Streptophyta</taxon>
        <taxon>Embryophyta</taxon>
        <taxon>Tracheophyta</taxon>
        <taxon>Spermatophyta</taxon>
        <taxon>Magnoliopsida</taxon>
        <taxon>Liliopsida</taxon>
        <taxon>Poales</taxon>
        <taxon>Poaceae</taxon>
        <taxon>PACMAD clade</taxon>
        <taxon>Arundinoideae</taxon>
        <taxon>Arundineae</taxon>
        <taxon>Arundo</taxon>
    </lineage>
</organism>